<organism evidence="1">
    <name type="scientific">Rhizobium leguminosarum</name>
    <dbReference type="NCBI Taxonomy" id="384"/>
    <lineage>
        <taxon>Bacteria</taxon>
        <taxon>Pseudomonadati</taxon>
        <taxon>Pseudomonadota</taxon>
        <taxon>Alphaproteobacteria</taxon>
        <taxon>Hyphomicrobiales</taxon>
        <taxon>Rhizobiaceae</taxon>
        <taxon>Rhizobium/Agrobacterium group</taxon>
        <taxon>Rhizobium</taxon>
    </lineage>
</organism>
<comment type="caution">
    <text evidence="1">The sequence shown here is derived from an EMBL/GenBank/DDBJ whole genome shotgun (WGS) entry which is preliminary data.</text>
</comment>
<protein>
    <submittedName>
        <fullName evidence="1">Uncharacterized protein</fullName>
    </submittedName>
</protein>
<reference evidence="1" key="1">
    <citation type="submission" date="2016-03" db="EMBL/GenBank/DDBJ databases">
        <title>Microsymbionts genomes from the relict species Vavilovia formosa.</title>
        <authorList>
            <person name="Chirak E."/>
            <person name="Kimeklis A."/>
            <person name="Kopat V."/>
            <person name="Andronov E."/>
        </authorList>
    </citation>
    <scope>NUCLEOTIDE SEQUENCE [LARGE SCALE GENOMIC DNA]</scope>
    <source>
        <strain evidence="1">Vaf12</strain>
    </source>
</reference>
<evidence type="ECO:0000313" key="1">
    <source>
        <dbReference type="EMBL" id="KZB00438.1"/>
    </source>
</evidence>
<accession>A0A154IJZ1</accession>
<sequence>MIFRRTIHRLFLAIVMLAIIIGPMSIGLASSAMASSAPAMTDGMSGAMAGMQMAEQMPCCPEQQPVKPDCAKGCPLSLVCTTSIFAHAPDVHGWSFAISWASHRYHLIPASQLTPASVEPPARPPKA</sequence>
<dbReference type="AlphaFoldDB" id="A0A154IJZ1"/>
<gene>
    <name evidence="1" type="ORF">A4A59_18780</name>
</gene>
<name>A0A154IJZ1_RHILE</name>
<dbReference type="EMBL" id="LVYU01000093">
    <property type="protein sequence ID" value="KZB00438.1"/>
    <property type="molecule type" value="Genomic_DNA"/>
</dbReference>
<dbReference type="RefSeq" id="WP_062942275.1">
    <property type="nucleotide sequence ID" value="NZ_CP171844.1"/>
</dbReference>
<proteinExistence type="predicted"/>